<accession>A0AAE3RB41</accession>
<dbReference type="GO" id="GO:0005524">
    <property type="term" value="F:ATP binding"/>
    <property type="evidence" value="ECO:0007669"/>
    <property type="project" value="UniProtKB-KW"/>
</dbReference>
<evidence type="ECO:0000259" key="11">
    <source>
        <dbReference type="Pfam" id="PF04928"/>
    </source>
</evidence>
<keyword evidence="5" id="KW-0479">Metal-binding</keyword>
<evidence type="ECO:0000256" key="8">
    <source>
        <dbReference type="ARBA" id="ARBA00022842"/>
    </source>
</evidence>
<dbReference type="SUPFAM" id="SSF56219">
    <property type="entry name" value="DNase I-like"/>
    <property type="match status" value="1"/>
</dbReference>
<dbReference type="Pfam" id="PF03372">
    <property type="entry name" value="Exo_endo_phos"/>
    <property type="match status" value="1"/>
</dbReference>
<dbReference type="Pfam" id="PF04928">
    <property type="entry name" value="PAP_central"/>
    <property type="match status" value="1"/>
</dbReference>
<evidence type="ECO:0000259" key="12">
    <source>
        <dbReference type="Pfam" id="PF20750"/>
    </source>
</evidence>
<dbReference type="AlphaFoldDB" id="A0AAE3RB41"/>
<evidence type="ECO:0000256" key="7">
    <source>
        <dbReference type="ARBA" id="ARBA00022840"/>
    </source>
</evidence>
<dbReference type="GO" id="GO:0006397">
    <property type="term" value="P:mRNA processing"/>
    <property type="evidence" value="ECO:0007669"/>
    <property type="project" value="UniProtKB-KW"/>
</dbReference>
<keyword evidence="8" id="KW-0460">Magnesium</keyword>
<dbReference type="GO" id="GO:0046872">
    <property type="term" value="F:metal ion binding"/>
    <property type="evidence" value="ECO:0007669"/>
    <property type="project" value="UniProtKB-KW"/>
</dbReference>
<dbReference type="InterPro" id="IPR048840">
    <property type="entry name" value="PolA_pol_NTPase"/>
</dbReference>
<dbReference type="PANTHER" id="PTHR10682">
    <property type="entry name" value="POLY A POLYMERASE"/>
    <property type="match status" value="1"/>
</dbReference>
<comment type="cofactor">
    <cofactor evidence="1">
        <name>Mn(2+)</name>
        <dbReference type="ChEBI" id="CHEBI:29035"/>
    </cofactor>
</comment>
<dbReference type="InterPro" id="IPR040459">
    <property type="entry name" value="MJ1316"/>
</dbReference>
<evidence type="ECO:0000256" key="4">
    <source>
        <dbReference type="ARBA" id="ARBA00022679"/>
    </source>
</evidence>
<dbReference type="Gene3D" id="3.90.1140.10">
    <property type="entry name" value="Cyclic phosphodiesterase"/>
    <property type="match status" value="1"/>
</dbReference>
<dbReference type="Proteomes" id="UP001232063">
    <property type="component" value="Unassembled WGS sequence"/>
</dbReference>
<feature type="domain" description="Poly(A) polymerase nucleotidyltransferase" evidence="12">
    <location>
        <begin position="624"/>
        <end position="737"/>
    </location>
</feature>
<dbReference type="EMBL" id="JASJOU010000013">
    <property type="protein sequence ID" value="MDJ1504804.1"/>
    <property type="molecule type" value="Genomic_DNA"/>
</dbReference>
<dbReference type="SUPFAM" id="SSF55144">
    <property type="entry name" value="LigT-like"/>
    <property type="match status" value="1"/>
</dbReference>
<evidence type="ECO:0000256" key="1">
    <source>
        <dbReference type="ARBA" id="ARBA00001936"/>
    </source>
</evidence>
<gene>
    <name evidence="13" type="ORF">QNI22_29345</name>
</gene>
<evidence type="ECO:0000259" key="9">
    <source>
        <dbReference type="Pfam" id="PF03372"/>
    </source>
</evidence>
<protein>
    <submittedName>
        <fullName evidence="13">RNA repair domain-containing protein</fullName>
    </submittedName>
</protein>
<dbReference type="GO" id="GO:1990817">
    <property type="term" value="F:poly(A) RNA polymerase activity"/>
    <property type="evidence" value="ECO:0007669"/>
    <property type="project" value="InterPro"/>
</dbReference>
<feature type="domain" description="MJ1316 RNA cyclic group end recognition" evidence="10">
    <location>
        <begin position="14"/>
        <end position="79"/>
    </location>
</feature>
<dbReference type="RefSeq" id="WP_314516457.1">
    <property type="nucleotide sequence ID" value="NZ_JASJOU010000013.1"/>
</dbReference>
<evidence type="ECO:0000256" key="3">
    <source>
        <dbReference type="ARBA" id="ARBA00022664"/>
    </source>
</evidence>
<dbReference type="CDD" id="cd09080">
    <property type="entry name" value="TDP2"/>
    <property type="match status" value="1"/>
</dbReference>
<reference evidence="13" key="1">
    <citation type="submission" date="2023-05" db="EMBL/GenBank/DDBJ databases">
        <authorList>
            <person name="Zhang X."/>
        </authorList>
    </citation>
    <scope>NUCLEOTIDE SEQUENCE</scope>
    <source>
        <strain evidence="13">BD1B2-1</strain>
    </source>
</reference>
<dbReference type="InterPro" id="IPR043519">
    <property type="entry name" value="NT_sf"/>
</dbReference>
<comment type="caution">
    <text evidence="13">The sequence shown here is derived from an EMBL/GenBank/DDBJ whole genome shotgun (WGS) entry which is preliminary data.</text>
</comment>
<dbReference type="SUPFAM" id="SSF81301">
    <property type="entry name" value="Nucleotidyltransferase"/>
    <property type="match status" value="1"/>
</dbReference>
<dbReference type="PANTHER" id="PTHR10682:SF10">
    <property type="entry name" value="POLYNUCLEOTIDE ADENYLYLTRANSFERASE"/>
    <property type="match status" value="1"/>
</dbReference>
<proteinExistence type="predicted"/>
<dbReference type="InterPro" id="IPR007012">
    <property type="entry name" value="PolA_pol_cen_dom"/>
</dbReference>
<keyword evidence="14" id="KW-1185">Reference proteome</keyword>
<comment type="cofactor">
    <cofactor evidence="2">
        <name>Mg(2+)</name>
        <dbReference type="ChEBI" id="CHEBI:18420"/>
    </cofactor>
</comment>
<keyword evidence="7" id="KW-0067">ATP-binding</keyword>
<keyword evidence="6" id="KW-0547">Nucleotide-binding</keyword>
<name>A0AAE3RB41_9BACT</name>
<evidence type="ECO:0000256" key="2">
    <source>
        <dbReference type="ARBA" id="ARBA00001946"/>
    </source>
</evidence>
<organism evidence="13 14">
    <name type="scientific">Xanthocytophaga agilis</name>
    <dbReference type="NCBI Taxonomy" id="3048010"/>
    <lineage>
        <taxon>Bacteria</taxon>
        <taxon>Pseudomonadati</taxon>
        <taxon>Bacteroidota</taxon>
        <taxon>Cytophagia</taxon>
        <taxon>Cytophagales</taxon>
        <taxon>Rhodocytophagaceae</taxon>
        <taxon>Xanthocytophaga</taxon>
    </lineage>
</organism>
<feature type="domain" description="Endonuclease/exonuclease/phosphatase" evidence="9">
    <location>
        <begin position="142"/>
        <end position="377"/>
    </location>
</feature>
<evidence type="ECO:0000256" key="5">
    <source>
        <dbReference type="ARBA" id="ARBA00022723"/>
    </source>
</evidence>
<keyword evidence="4" id="KW-0808">Transferase</keyword>
<dbReference type="SUPFAM" id="SSF81631">
    <property type="entry name" value="PAP/OAS1 substrate-binding domain"/>
    <property type="match status" value="1"/>
</dbReference>
<sequence>MKTKKKDDPKEKFITSHEIIHRILWDPRLNPQVFVIGFLDRMSVSGLREKPLLEWDENGEIPWHRIRYVRCGEVVVWDREQRIDLFTGDQLPEAVWNSEPETVNAPVVIFKPVPVYGYRNGKWQVVSEKSEAGNSKKLRISTYNVLTNRFDGEDTTIHKRIPAVIEQLQRCEAEIICLQEVTLELLSKLLEQSWVQKMYVSAIGETFVVEQGLLLLSVFPFSLASHSFSSHKGCLVGSLQLGENSMHIAVVHLTSNRAVDAEKIRTQQISVVRDYLYTLSGATVIAGDFNAREEIVEPLLQKEWKDCWHQLYPDQPGYTFDPAVNPLAASNTLSGYPGRLDRILIRSVTRQWIAEQVELFGNKPVEGTEGQLYPSDHFGICATLAFQKESVQLDNDTLTTLQPTYQSAIVAIPPESLWGPIQAIRKQYDSKVARWMPHITLMYGFIPDEYFGSSTALLAEKLARLRPFEVTLTGYETFTHRNNITAWLKPETETAGQWQELQSALQELFPQCTEQTSRATGFTPHLSVGQFANEQQAQKVLPEWEPVSFLVSQVALISRKGNNPFSVRYRIYLESGQIEQVSDSSLAGFIEQSLPLPASHQKEQQQVVLSIIEQACSDVIGQHTPLYTLGSARLGVQTITSDKDVVCLIPEGISQADFLQNVQIQLEGIYQKARFATDVQIPALRLSIEGQQIDLLCANYRLFPVIPAQITEDRMYDFDSVSWQAVSGCLEADRILEEAQKYVSLEEFRLLVRAVKLWAKKRKIQGNGWGYLGSFSWTVLALWSCKTYQPKKGRRDAETLLMHFFQVVSQHDWRIPIGITEESKNFRIRGKRDQMPIVTVVKPVFNSARNVTTSTFHILKTELSHAYKRIQSNWTDVFAEQAISEDNILILKLACQTEEELELCCGWIEGHIVGLIISLEEVGLFIRPYPGFVKTQITAQTFLGIQFSGQTNKDGFAQKTAEFIHQFESWEFCPERSLMIVESK</sequence>
<evidence type="ECO:0000313" key="14">
    <source>
        <dbReference type="Proteomes" id="UP001232063"/>
    </source>
</evidence>
<evidence type="ECO:0000259" key="10">
    <source>
        <dbReference type="Pfam" id="PF04457"/>
    </source>
</evidence>
<dbReference type="Pfam" id="PF04457">
    <property type="entry name" value="MJ1316"/>
    <property type="match status" value="1"/>
</dbReference>
<evidence type="ECO:0000256" key="6">
    <source>
        <dbReference type="ARBA" id="ARBA00022741"/>
    </source>
</evidence>
<dbReference type="Pfam" id="PF13563">
    <property type="entry name" value="2_5_RNA_ligase2"/>
    <property type="match status" value="1"/>
</dbReference>
<keyword evidence="3" id="KW-0507">mRNA processing</keyword>
<dbReference type="Gene3D" id="1.10.1410.10">
    <property type="match status" value="1"/>
</dbReference>
<dbReference type="Gene3D" id="3.60.10.10">
    <property type="entry name" value="Endonuclease/exonuclease/phosphatase"/>
    <property type="match status" value="1"/>
</dbReference>
<feature type="domain" description="Poly(A) polymerase central" evidence="11">
    <location>
        <begin position="748"/>
        <end position="870"/>
    </location>
</feature>
<dbReference type="InterPro" id="IPR005135">
    <property type="entry name" value="Endo/exonuclease/phosphatase"/>
</dbReference>
<dbReference type="Pfam" id="PF20750">
    <property type="entry name" value="PAP_NTPase"/>
    <property type="match status" value="1"/>
</dbReference>
<dbReference type="InterPro" id="IPR036691">
    <property type="entry name" value="Endo/exonu/phosph_ase_sf"/>
</dbReference>
<evidence type="ECO:0000313" key="13">
    <source>
        <dbReference type="EMBL" id="MDJ1504804.1"/>
    </source>
</evidence>
<dbReference type="InterPro" id="IPR009097">
    <property type="entry name" value="Cyclic_Pdiesterase"/>
</dbReference>